<sequence>MLGAIASLFTGGPRKAVVPETVGAELAAIAADAGVGTPAELVNGVESTSPSQPARHRLTSAGEAVTRTERPRIAGLITAGDGGRATDPAITVSVAGDLVFRRDFTLTGGTSLRGTVRDAHRPLPANLVVTDQSGVGSPGPRPSPTERSRSPVSRSATPSR</sequence>
<feature type="region of interest" description="Disordered" evidence="1">
    <location>
        <begin position="45"/>
        <end position="70"/>
    </location>
</feature>
<evidence type="ECO:0000256" key="1">
    <source>
        <dbReference type="SAM" id="MobiDB-lite"/>
    </source>
</evidence>
<keyword evidence="3" id="KW-1185">Reference proteome</keyword>
<dbReference type="Proteomes" id="UP000001219">
    <property type="component" value="Chromosome"/>
</dbReference>
<dbReference type="STRING" id="526226.Gbro_4358"/>
<proteinExistence type="predicted"/>
<protein>
    <submittedName>
        <fullName evidence="2">Uncharacterized protein</fullName>
    </submittedName>
</protein>
<reference evidence="3" key="1">
    <citation type="submission" date="2009-10" db="EMBL/GenBank/DDBJ databases">
        <title>The complete chromosome of Gordonia bronchialis DSM 43247.</title>
        <authorList>
            <consortium name="US DOE Joint Genome Institute (JGI-PGF)"/>
            <person name="Lucas S."/>
            <person name="Copeland A."/>
            <person name="Lapidus A."/>
            <person name="Glavina del Rio T."/>
            <person name="Dalin E."/>
            <person name="Tice H."/>
            <person name="Bruce D."/>
            <person name="Goodwin L."/>
            <person name="Pitluck S."/>
            <person name="Kyrpides N."/>
            <person name="Mavromatis K."/>
            <person name="Ivanova N."/>
            <person name="Ovchinnikova G."/>
            <person name="Saunders E."/>
            <person name="Brettin T."/>
            <person name="Detter J.C."/>
            <person name="Han C."/>
            <person name="Larimer F."/>
            <person name="Land M."/>
            <person name="Hauser L."/>
            <person name="Markowitz V."/>
            <person name="Cheng J.-F."/>
            <person name="Hugenholtz P."/>
            <person name="Woyke T."/>
            <person name="Wu D."/>
            <person name="Jando M."/>
            <person name="Schneider S."/>
            <person name="Goeker M."/>
            <person name="Klenk H.-P."/>
            <person name="Eisen J.A."/>
        </authorList>
    </citation>
    <scope>NUCLEOTIDE SEQUENCE [LARGE SCALE GENOMIC DNA]</scope>
    <source>
        <strain evidence="3">ATCC 25592 / DSM 43247 / BCRC 13721 / JCM 3198 / KCTC 3076 / NBRC 16047 / NCTC 10667</strain>
    </source>
</reference>
<dbReference type="EMBL" id="CP001802">
    <property type="protein sequence ID" value="ACY23500.1"/>
    <property type="molecule type" value="Genomic_DNA"/>
</dbReference>
<dbReference type="AlphaFoldDB" id="D0L614"/>
<evidence type="ECO:0000313" key="3">
    <source>
        <dbReference type="Proteomes" id="UP000001219"/>
    </source>
</evidence>
<accession>D0L614</accession>
<organism evidence="2 3">
    <name type="scientific">Gordonia bronchialis (strain ATCC 25592 / DSM 43247 / BCRC 13721 / JCM 3198 / KCTC 3076 / NBRC 16047 / NCTC 10667)</name>
    <name type="common">Rhodococcus bronchialis</name>
    <dbReference type="NCBI Taxonomy" id="526226"/>
    <lineage>
        <taxon>Bacteria</taxon>
        <taxon>Bacillati</taxon>
        <taxon>Actinomycetota</taxon>
        <taxon>Actinomycetes</taxon>
        <taxon>Mycobacteriales</taxon>
        <taxon>Gordoniaceae</taxon>
        <taxon>Gordonia</taxon>
    </lineage>
</organism>
<evidence type="ECO:0000313" key="2">
    <source>
        <dbReference type="EMBL" id="ACY23500.1"/>
    </source>
</evidence>
<name>D0L614_GORB4</name>
<dbReference type="KEGG" id="gbr:Gbro_4358"/>
<feature type="compositionally biased region" description="Low complexity" evidence="1">
    <location>
        <begin position="150"/>
        <end position="160"/>
    </location>
</feature>
<reference evidence="2 3" key="2">
    <citation type="journal article" date="2010" name="Stand. Genomic Sci.">
        <title>Complete genome sequence of Gordonia bronchialis type strain (3410).</title>
        <authorList>
            <person name="Ivanova N."/>
            <person name="Sikorski J."/>
            <person name="Jando M."/>
            <person name="Lapidus A."/>
            <person name="Nolan M."/>
            <person name="Lucas S."/>
            <person name="Del Rio T.G."/>
            <person name="Tice H."/>
            <person name="Copeland A."/>
            <person name="Cheng J.F."/>
            <person name="Chen F."/>
            <person name="Bruce D."/>
            <person name="Goodwin L."/>
            <person name="Pitluck S."/>
            <person name="Mavromatis K."/>
            <person name="Ovchinnikova G."/>
            <person name="Pati A."/>
            <person name="Chen A."/>
            <person name="Palaniappan K."/>
            <person name="Land M."/>
            <person name="Hauser L."/>
            <person name="Chang Y.J."/>
            <person name="Jeffries C.D."/>
            <person name="Chain P."/>
            <person name="Saunders E."/>
            <person name="Han C."/>
            <person name="Detter J.C."/>
            <person name="Brettin T."/>
            <person name="Rohde M."/>
            <person name="Goker M."/>
            <person name="Bristow J."/>
            <person name="Eisen J.A."/>
            <person name="Markowitz V."/>
            <person name="Hugenholtz P."/>
            <person name="Klenk H.P."/>
            <person name="Kyrpides N.C."/>
        </authorList>
    </citation>
    <scope>NUCLEOTIDE SEQUENCE [LARGE SCALE GENOMIC DNA]</scope>
    <source>
        <strain evidence="3">ATCC 25592 / DSM 43247 / BCRC 13721 / JCM 3198 / KCTC 3076 / NBRC 16047 / NCTC 10667</strain>
    </source>
</reference>
<dbReference type="HOGENOM" id="CLU_1649728_0_0_11"/>
<feature type="region of interest" description="Disordered" evidence="1">
    <location>
        <begin position="122"/>
        <end position="160"/>
    </location>
</feature>
<dbReference type="eggNOG" id="COG0477">
    <property type="taxonomic scope" value="Bacteria"/>
</dbReference>
<gene>
    <name evidence="2" type="ordered locus">Gbro_4358</name>
</gene>